<evidence type="ECO:0000313" key="4">
    <source>
        <dbReference type="EMBL" id="ORO89208.1"/>
    </source>
</evidence>
<dbReference type="EMBL" id="RJOH01000001">
    <property type="protein sequence ID" value="RSJ15112.1"/>
    <property type="molecule type" value="Genomic_DNA"/>
</dbReference>
<dbReference type="Proteomes" id="UP000267438">
    <property type="component" value="Unassembled WGS sequence"/>
</dbReference>
<dbReference type="Proteomes" id="UP000028093">
    <property type="component" value="Unassembled WGS sequence"/>
</dbReference>
<dbReference type="Proteomes" id="UP000193441">
    <property type="component" value="Unassembled WGS sequence"/>
</dbReference>
<dbReference type="EMBL" id="RJNR01000001">
    <property type="protein sequence ID" value="RSI84683.1"/>
    <property type="molecule type" value="Genomic_DNA"/>
</dbReference>
<keyword evidence="1" id="KW-0812">Transmembrane</keyword>
<evidence type="ECO:0000313" key="9">
    <source>
        <dbReference type="Proteomes" id="UP000267438"/>
    </source>
</evidence>
<evidence type="ECO:0000313" key="10">
    <source>
        <dbReference type="Proteomes" id="UP000277742"/>
    </source>
</evidence>
<dbReference type="InterPro" id="IPR013766">
    <property type="entry name" value="Thioredoxin_domain"/>
</dbReference>
<keyword evidence="1" id="KW-1133">Transmembrane helix</keyword>
<dbReference type="Pfam" id="PF08534">
    <property type="entry name" value="Redoxin"/>
    <property type="match status" value="1"/>
</dbReference>
<organism evidence="3 7">
    <name type="scientific">Streptococcus mitis</name>
    <dbReference type="NCBI Taxonomy" id="28037"/>
    <lineage>
        <taxon>Bacteria</taxon>
        <taxon>Bacillati</taxon>
        <taxon>Bacillota</taxon>
        <taxon>Bacilli</taxon>
        <taxon>Lactobacillales</taxon>
        <taxon>Streptococcaceae</taxon>
        <taxon>Streptococcus</taxon>
        <taxon>Streptococcus mitis group</taxon>
    </lineage>
</organism>
<accession>A0A081PMU9</accession>
<dbReference type="PROSITE" id="PS51352">
    <property type="entry name" value="THIOREDOXIN_2"/>
    <property type="match status" value="1"/>
</dbReference>
<dbReference type="PANTHER" id="PTHR42852:SF17">
    <property type="entry name" value="THIOREDOXIN-LIKE PROTEIN HI_1115"/>
    <property type="match status" value="1"/>
</dbReference>
<dbReference type="AlphaFoldDB" id="A0A081PMU9"/>
<dbReference type="Gene3D" id="3.40.30.10">
    <property type="entry name" value="Glutaredoxin"/>
    <property type="match status" value="1"/>
</dbReference>
<dbReference type="PANTHER" id="PTHR42852">
    <property type="entry name" value="THIOL:DISULFIDE INTERCHANGE PROTEIN DSBE"/>
    <property type="match status" value="1"/>
</dbReference>
<dbReference type="Proteomes" id="UP000277742">
    <property type="component" value="Unassembled WGS sequence"/>
</dbReference>
<name>A0A081PMU9_STRMT</name>
<evidence type="ECO:0000313" key="3">
    <source>
        <dbReference type="EMBL" id="KEQ32022.1"/>
    </source>
</evidence>
<dbReference type="RefSeq" id="WP_033682461.1">
    <property type="nucleotide sequence ID" value="NZ_CAMHLX010000002.1"/>
</dbReference>
<comment type="caution">
    <text evidence="3">The sequence shown here is derived from an EMBL/GenBank/DDBJ whole genome shotgun (WGS) entry which is preliminary data.</text>
</comment>
<evidence type="ECO:0000313" key="8">
    <source>
        <dbReference type="Proteomes" id="UP000193441"/>
    </source>
</evidence>
<dbReference type="GO" id="GO:0016491">
    <property type="term" value="F:oxidoreductase activity"/>
    <property type="evidence" value="ECO:0007669"/>
    <property type="project" value="InterPro"/>
</dbReference>
<evidence type="ECO:0000313" key="6">
    <source>
        <dbReference type="EMBL" id="RSJ15112.1"/>
    </source>
</evidence>
<evidence type="ECO:0000259" key="2">
    <source>
        <dbReference type="PROSITE" id="PS51352"/>
    </source>
</evidence>
<dbReference type="InterPro" id="IPR013740">
    <property type="entry name" value="Redoxin"/>
</dbReference>
<sequence length="197" mass="23107">MMSKKHVVETMVLLVIASLFLAGFYYQNQESHHQEETAQELLLKKEEEINQYISKTKNTTFKNALLTSNEGAQVQLSDYKFRPKVVVFWASWCPDCQKELPIIQRLYDKYQDKVDFFMVDIVDGERETLETSHQFLRNQGFTFPVYIDQDLQAFKFFDVKAIPTIFIVDKDGIVKQIYVEQGSEEILSKDLKQLIND</sequence>
<evidence type="ECO:0000313" key="5">
    <source>
        <dbReference type="EMBL" id="RSI84683.1"/>
    </source>
</evidence>
<dbReference type="EMBL" id="JPFT01000009">
    <property type="protein sequence ID" value="KEQ32022.1"/>
    <property type="molecule type" value="Genomic_DNA"/>
</dbReference>
<evidence type="ECO:0000256" key="1">
    <source>
        <dbReference type="SAM" id="Phobius"/>
    </source>
</evidence>
<feature type="transmembrane region" description="Helical" evidence="1">
    <location>
        <begin position="7"/>
        <end position="26"/>
    </location>
</feature>
<feature type="domain" description="Thioredoxin" evidence="2">
    <location>
        <begin position="55"/>
        <end position="196"/>
    </location>
</feature>
<proteinExistence type="predicted"/>
<dbReference type="SUPFAM" id="SSF52833">
    <property type="entry name" value="Thioredoxin-like"/>
    <property type="match status" value="1"/>
</dbReference>
<reference evidence="9 10" key="4">
    <citation type="submission" date="2018-11" db="EMBL/GenBank/DDBJ databases">
        <title>Species Designations Belie Phenotypic and Genotypic Heterogeneity in Oral Streptococci.</title>
        <authorList>
            <person name="Velsko I."/>
        </authorList>
    </citation>
    <scope>NUCLEOTIDE SEQUENCE [LARGE SCALE GENOMIC DNA]</scope>
    <source>
        <strain evidence="5 10">BCA12</strain>
        <strain evidence="6 9">BCC06</strain>
    </source>
</reference>
<reference evidence="4" key="3">
    <citation type="submission" date="2017-04" db="EMBL/GenBank/DDBJ databases">
        <authorList>
            <person name="Nielsen X.C."/>
            <person name="Rasmussen L.H."/>
            <person name="Hoejholt K."/>
            <person name="Rasmussen S."/>
            <person name="Christensen J.J."/>
        </authorList>
    </citation>
    <scope>NUCLEOTIDE SEQUENCE</scope>
    <source>
        <strain evidence="4">RH_50738_11</strain>
    </source>
</reference>
<reference evidence="4 8" key="2">
    <citation type="journal article" date="2016" name="Eur. J. Clin. Microbiol. Infect. Dis.">
        <title>Whole genome sequencing as a tool for phylogenetic analysis of clinical strains of Mitis group streptococci.</title>
        <authorList>
            <person name="Rasmussen L.H."/>
            <person name="Dargis R."/>
            <person name="Hojholt K."/>
            <person name="Christensen J.J."/>
            <person name="Skovgaard O."/>
            <person name="Justesen U.S."/>
            <person name="Rosenvinge F.S."/>
            <person name="Moser C."/>
            <person name="Lukjancenko O."/>
            <person name="Rasmussen S."/>
            <person name="Nielsen X.C."/>
        </authorList>
    </citation>
    <scope>NUCLEOTIDE SEQUENCE [LARGE SCALE GENOMIC DNA]</scope>
    <source>
        <strain evidence="4 8">RH_50738_11</strain>
    </source>
</reference>
<reference evidence="3 7" key="1">
    <citation type="submission" date="2014-05" db="EMBL/GenBank/DDBJ databases">
        <authorList>
            <person name="Daugherty S.C."/>
            <person name="Tallon L.J."/>
            <person name="Sadzewicz L."/>
            <person name="Kilian M."/>
            <person name="Tettelin H."/>
        </authorList>
    </citation>
    <scope>NUCLEOTIDE SEQUENCE [LARGE SCALE GENOMIC DNA]</scope>
    <source>
        <strain evidence="3 7">SK1126</strain>
    </source>
</reference>
<dbReference type="PATRIC" id="fig|28037.99.peg.1691"/>
<dbReference type="EMBL" id="NCVE01000027">
    <property type="protein sequence ID" value="ORO89208.1"/>
    <property type="molecule type" value="Genomic_DNA"/>
</dbReference>
<dbReference type="CDD" id="cd02966">
    <property type="entry name" value="TlpA_like_family"/>
    <property type="match status" value="1"/>
</dbReference>
<evidence type="ECO:0000313" key="7">
    <source>
        <dbReference type="Proteomes" id="UP000028093"/>
    </source>
</evidence>
<gene>
    <name evidence="5" type="primary">resA_1</name>
    <name evidence="4" type="ORF">B7701_06020</name>
    <name evidence="6" type="ORF">D8836_00345</name>
    <name evidence="5" type="ORF">D8855_00505</name>
    <name evidence="3" type="ORF">SK1126_1781</name>
</gene>
<dbReference type="InterPro" id="IPR050553">
    <property type="entry name" value="Thioredoxin_ResA/DsbE_sf"/>
</dbReference>
<keyword evidence="1" id="KW-0472">Membrane</keyword>
<dbReference type="InterPro" id="IPR036249">
    <property type="entry name" value="Thioredoxin-like_sf"/>
</dbReference>
<protein>
    <submittedName>
        <fullName evidence="3 4">Redoxin</fullName>
    </submittedName>
    <submittedName>
        <fullName evidence="5">Thiol-disulfide oxidoreductase ResA</fullName>
    </submittedName>
</protein>